<evidence type="ECO:0000313" key="6">
    <source>
        <dbReference type="Proteomes" id="UP000260680"/>
    </source>
</evidence>
<dbReference type="PROSITE" id="PS50112">
    <property type="entry name" value="PAS"/>
    <property type="match status" value="2"/>
</dbReference>
<dbReference type="PROSITE" id="PS50887">
    <property type="entry name" value="GGDEF"/>
    <property type="match status" value="1"/>
</dbReference>
<dbReference type="InterPro" id="IPR000160">
    <property type="entry name" value="GGDEF_dom"/>
</dbReference>
<keyword evidence="1" id="KW-1133">Transmembrane helix</keyword>
<dbReference type="PROSITE" id="PS50113">
    <property type="entry name" value="PAC"/>
    <property type="match status" value="1"/>
</dbReference>
<dbReference type="InterPro" id="IPR029787">
    <property type="entry name" value="Nucleotide_cyclase"/>
</dbReference>
<dbReference type="OrthoDB" id="9805474at2"/>
<feature type="domain" description="PAS" evidence="2">
    <location>
        <begin position="346"/>
        <end position="392"/>
    </location>
</feature>
<dbReference type="Gene3D" id="3.30.450.20">
    <property type="entry name" value="PAS domain"/>
    <property type="match status" value="2"/>
</dbReference>
<dbReference type="FunFam" id="3.30.70.270:FF:000001">
    <property type="entry name" value="Diguanylate cyclase domain protein"/>
    <property type="match status" value="1"/>
</dbReference>
<feature type="transmembrane region" description="Helical" evidence="1">
    <location>
        <begin position="96"/>
        <end position="116"/>
    </location>
</feature>
<dbReference type="NCBIfam" id="TIGR00229">
    <property type="entry name" value="sensory_box"/>
    <property type="match status" value="2"/>
</dbReference>
<dbReference type="RefSeq" id="WP_117417033.1">
    <property type="nucleotide sequence ID" value="NZ_QOHO01000030.1"/>
</dbReference>
<dbReference type="Gene3D" id="3.30.70.270">
    <property type="match status" value="1"/>
</dbReference>
<dbReference type="EMBL" id="QOHO01000030">
    <property type="protein sequence ID" value="RFZ78857.1"/>
    <property type="molecule type" value="Genomic_DNA"/>
</dbReference>
<keyword evidence="1" id="KW-0472">Membrane</keyword>
<evidence type="ECO:0000259" key="4">
    <source>
        <dbReference type="PROSITE" id="PS50887"/>
    </source>
</evidence>
<dbReference type="NCBIfam" id="TIGR00254">
    <property type="entry name" value="GGDEF"/>
    <property type="match status" value="1"/>
</dbReference>
<accession>A0A3E2NCV8</accession>
<dbReference type="PANTHER" id="PTHR44757">
    <property type="entry name" value="DIGUANYLATE CYCLASE DGCP"/>
    <property type="match status" value="1"/>
</dbReference>
<evidence type="ECO:0000313" key="5">
    <source>
        <dbReference type="EMBL" id="RFZ78857.1"/>
    </source>
</evidence>
<gene>
    <name evidence="5" type="ORF">DS742_10870</name>
</gene>
<feature type="transmembrane region" description="Helical" evidence="1">
    <location>
        <begin position="154"/>
        <end position="175"/>
    </location>
</feature>
<evidence type="ECO:0000259" key="2">
    <source>
        <dbReference type="PROSITE" id="PS50112"/>
    </source>
</evidence>
<dbReference type="SUPFAM" id="SSF55073">
    <property type="entry name" value="Nucleotide cyclase"/>
    <property type="match status" value="1"/>
</dbReference>
<dbReference type="Proteomes" id="UP000260680">
    <property type="component" value="Unassembled WGS sequence"/>
</dbReference>
<dbReference type="PANTHER" id="PTHR44757:SF2">
    <property type="entry name" value="BIOFILM ARCHITECTURE MAINTENANCE PROTEIN MBAA"/>
    <property type="match status" value="1"/>
</dbReference>
<proteinExistence type="predicted"/>
<feature type="transmembrane region" description="Helical" evidence="1">
    <location>
        <begin position="12"/>
        <end position="30"/>
    </location>
</feature>
<dbReference type="CDD" id="cd01949">
    <property type="entry name" value="GGDEF"/>
    <property type="match status" value="1"/>
</dbReference>
<dbReference type="Pfam" id="PF13426">
    <property type="entry name" value="PAS_9"/>
    <property type="match status" value="2"/>
</dbReference>
<dbReference type="InterPro" id="IPR052155">
    <property type="entry name" value="Biofilm_reg_signaling"/>
</dbReference>
<feature type="transmembrane region" description="Helical" evidence="1">
    <location>
        <begin position="122"/>
        <end position="142"/>
    </location>
</feature>
<dbReference type="SUPFAM" id="SSF55785">
    <property type="entry name" value="PYP-like sensor domain (PAS domain)"/>
    <property type="match status" value="2"/>
</dbReference>
<evidence type="ECO:0000259" key="3">
    <source>
        <dbReference type="PROSITE" id="PS50113"/>
    </source>
</evidence>
<feature type="domain" description="PAS" evidence="2">
    <location>
        <begin position="221"/>
        <end position="270"/>
    </location>
</feature>
<feature type="transmembrane region" description="Helical" evidence="1">
    <location>
        <begin position="37"/>
        <end position="55"/>
    </location>
</feature>
<feature type="domain" description="PAC" evidence="3">
    <location>
        <begin position="417"/>
        <end position="471"/>
    </location>
</feature>
<dbReference type="SMART" id="SM00267">
    <property type="entry name" value="GGDEF"/>
    <property type="match status" value="1"/>
</dbReference>
<name>A0A3E2NCV8_9FIRM</name>
<dbReference type="SMART" id="SM00086">
    <property type="entry name" value="PAC"/>
    <property type="match status" value="2"/>
</dbReference>
<feature type="domain" description="GGDEF" evidence="4">
    <location>
        <begin position="505"/>
        <end position="638"/>
    </location>
</feature>
<reference evidence="5 6" key="1">
    <citation type="submission" date="2018-07" db="EMBL/GenBank/DDBJ databases">
        <title>New species, Clostridium PI-S10-A1B.</title>
        <authorList>
            <person name="Krishna G."/>
            <person name="Summeta K."/>
            <person name="Shikha S."/>
            <person name="Prabhu P.B."/>
            <person name="Suresh K."/>
        </authorList>
    </citation>
    <scope>NUCLEOTIDE SEQUENCE [LARGE SCALE GENOMIC DNA]</scope>
    <source>
        <strain evidence="5 6">PI-S10-A1B</strain>
    </source>
</reference>
<evidence type="ECO:0000256" key="1">
    <source>
        <dbReference type="SAM" id="Phobius"/>
    </source>
</evidence>
<dbReference type="InterPro" id="IPR000700">
    <property type="entry name" value="PAS-assoc_C"/>
</dbReference>
<sequence length="638" mass="73782">MVLDIPTISIVYFYISFIHVLIMLFVFRIIKNYPGMNCILFSCVSSSLSGFLYALKYVSDYGSVLVFVSTVFFYFSILGLNIGFSKFLDLPVAKKILLALTILFFAGYFWFSFVYGNKSYRIIVFCLIFGIVSFLNAEILNNHTIDSVRPATRLITAACIPYGTFYIIQALFTFYKETQNYNISTSFYFMSYFLSIASILLWNYCFIIMTVQREHADKTLAEERFRLIFETIPDTVFISEYPTGKIIDVNETYTILTGYTKEESLGKTTLDLKFWKNPGERDLFFKIIEKEGVCKNLEITILNKERKELNALISSQTTQVENSTYIISVIRDITSNKALTLKLKKSEDTFQAIMEQSPMSFILTNTSGEIEYANPTFLKLMGYELQEVLGKNPRILKSGYHNREFYHNLWSTILSGRQWSSEIVNKKKNGDLIWENIILTPILNEEGRIIQFLSTLEDISDRKRTEQELKIQARTDMLTGIMNRRSFMETAQKRLLDIKEHEHSQTAAFLMIDIDRFKTINDTFGHNMGDRAICLVTEECQKLIKGQDLLGRIGGEEFAALALDFDEAQIVRKAEILCRRIEELEFYTENQEKIPLHISIGVTFFHLETDTLESLMERSDIALYQAKNAGRNRISVIY</sequence>
<dbReference type="InterPro" id="IPR001610">
    <property type="entry name" value="PAC"/>
</dbReference>
<feature type="transmembrane region" description="Helical" evidence="1">
    <location>
        <begin position="61"/>
        <end position="84"/>
    </location>
</feature>
<feature type="transmembrane region" description="Helical" evidence="1">
    <location>
        <begin position="187"/>
        <end position="209"/>
    </location>
</feature>
<organism evidence="5 6">
    <name type="scientific">Lacrimispora amygdalina</name>
    <dbReference type="NCBI Taxonomy" id="253257"/>
    <lineage>
        <taxon>Bacteria</taxon>
        <taxon>Bacillati</taxon>
        <taxon>Bacillota</taxon>
        <taxon>Clostridia</taxon>
        <taxon>Lachnospirales</taxon>
        <taxon>Lachnospiraceae</taxon>
        <taxon>Lacrimispora</taxon>
    </lineage>
</organism>
<dbReference type="Pfam" id="PF00990">
    <property type="entry name" value="GGDEF"/>
    <property type="match status" value="1"/>
</dbReference>
<dbReference type="SMART" id="SM00091">
    <property type="entry name" value="PAS"/>
    <property type="match status" value="2"/>
</dbReference>
<dbReference type="InterPro" id="IPR000014">
    <property type="entry name" value="PAS"/>
</dbReference>
<dbReference type="AlphaFoldDB" id="A0A3E2NCV8"/>
<protein>
    <submittedName>
        <fullName evidence="5">Diguanylate cyclase</fullName>
    </submittedName>
</protein>
<comment type="caution">
    <text evidence="5">The sequence shown here is derived from an EMBL/GenBank/DDBJ whole genome shotgun (WGS) entry which is preliminary data.</text>
</comment>
<keyword evidence="1" id="KW-0812">Transmembrane</keyword>
<dbReference type="CDD" id="cd00130">
    <property type="entry name" value="PAS"/>
    <property type="match status" value="2"/>
</dbReference>
<dbReference type="InterPro" id="IPR035965">
    <property type="entry name" value="PAS-like_dom_sf"/>
</dbReference>
<dbReference type="InterPro" id="IPR043128">
    <property type="entry name" value="Rev_trsase/Diguanyl_cyclase"/>
</dbReference>